<gene>
    <name evidence="2" type="ORF">HK100_005945</name>
</gene>
<feature type="region of interest" description="Disordered" evidence="1">
    <location>
        <begin position="1"/>
        <end position="34"/>
    </location>
</feature>
<dbReference type="AlphaFoldDB" id="A0AAD5ST27"/>
<evidence type="ECO:0000313" key="2">
    <source>
        <dbReference type="EMBL" id="KAJ3095012.1"/>
    </source>
</evidence>
<name>A0AAD5ST27_9FUNG</name>
<dbReference type="EMBL" id="JADGJH010002762">
    <property type="protein sequence ID" value="KAJ3095012.1"/>
    <property type="molecule type" value="Genomic_DNA"/>
</dbReference>
<protein>
    <submittedName>
        <fullName evidence="2">Uncharacterized protein</fullName>
    </submittedName>
</protein>
<comment type="caution">
    <text evidence="2">The sequence shown here is derived from an EMBL/GenBank/DDBJ whole genome shotgun (WGS) entry which is preliminary data.</text>
</comment>
<sequence>MVQAATPELDDVSTLGKKLGFASPPVQENVLGNRQQPMLVDQAYLSRTLSNSGTPALALMHTPRIENVSFFLDYTPGNSPTASPPVYQEFGTPDYNFQSFESK</sequence>
<organism evidence="2 3">
    <name type="scientific">Physocladia obscura</name>
    <dbReference type="NCBI Taxonomy" id="109957"/>
    <lineage>
        <taxon>Eukaryota</taxon>
        <taxon>Fungi</taxon>
        <taxon>Fungi incertae sedis</taxon>
        <taxon>Chytridiomycota</taxon>
        <taxon>Chytridiomycota incertae sedis</taxon>
        <taxon>Chytridiomycetes</taxon>
        <taxon>Chytridiales</taxon>
        <taxon>Chytriomycetaceae</taxon>
        <taxon>Physocladia</taxon>
    </lineage>
</organism>
<reference evidence="2" key="1">
    <citation type="submission" date="2020-05" db="EMBL/GenBank/DDBJ databases">
        <title>Phylogenomic resolution of chytrid fungi.</title>
        <authorList>
            <person name="Stajich J.E."/>
            <person name="Amses K."/>
            <person name="Simmons R."/>
            <person name="Seto K."/>
            <person name="Myers J."/>
            <person name="Bonds A."/>
            <person name="Quandt C.A."/>
            <person name="Barry K."/>
            <person name="Liu P."/>
            <person name="Grigoriev I."/>
            <person name="Longcore J.E."/>
            <person name="James T.Y."/>
        </authorList>
    </citation>
    <scope>NUCLEOTIDE SEQUENCE</scope>
    <source>
        <strain evidence="2">JEL0513</strain>
    </source>
</reference>
<keyword evidence="3" id="KW-1185">Reference proteome</keyword>
<evidence type="ECO:0000313" key="3">
    <source>
        <dbReference type="Proteomes" id="UP001211907"/>
    </source>
</evidence>
<accession>A0AAD5ST27</accession>
<proteinExistence type="predicted"/>
<dbReference type="Proteomes" id="UP001211907">
    <property type="component" value="Unassembled WGS sequence"/>
</dbReference>
<evidence type="ECO:0000256" key="1">
    <source>
        <dbReference type="SAM" id="MobiDB-lite"/>
    </source>
</evidence>